<dbReference type="GO" id="GO:0006260">
    <property type="term" value="P:DNA replication"/>
    <property type="evidence" value="ECO:0007669"/>
    <property type="project" value="InterPro"/>
</dbReference>
<dbReference type="InterPro" id="IPR027417">
    <property type="entry name" value="P-loop_NTPase"/>
</dbReference>
<dbReference type="GO" id="GO:0005634">
    <property type="term" value="C:nucleus"/>
    <property type="evidence" value="ECO:0007669"/>
    <property type="project" value="TreeGrafter"/>
</dbReference>
<dbReference type="GO" id="GO:0043138">
    <property type="term" value="F:3'-5' DNA helicase activity"/>
    <property type="evidence" value="ECO:0007669"/>
    <property type="project" value="InterPro"/>
</dbReference>
<dbReference type="Gene3D" id="1.10.10.10">
    <property type="entry name" value="Winged helix-like DNA-binding domain superfamily/Winged helix DNA-binding domain"/>
    <property type="match status" value="1"/>
</dbReference>
<keyword evidence="5" id="KW-1185">Reference proteome</keyword>
<protein>
    <recommendedName>
        <fullName evidence="3">RQC domain-containing protein</fullName>
    </recommendedName>
</protein>
<dbReference type="SUPFAM" id="SSF47819">
    <property type="entry name" value="HRDC-like"/>
    <property type="match status" value="1"/>
</dbReference>
<dbReference type="PANTHER" id="PTHR13710">
    <property type="entry name" value="DNA HELICASE RECQ FAMILY MEMBER"/>
    <property type="match status" value="1"/>
</dbReference>
<dbReference type="OrthoDB" id="10261556at2759"/>
<evidence type="ECO:0000256" key="2">
    <source>
        <dbReference type="SAM" id="MobiDB-lite"/>
    </source>
</evidence>
<dbReference type="InterPro" id="IPR036388">
    <property type="entry name" value="WH-like_DNA-bd_sf"/>
</dbReference>
<evidence type="ECO:0000259" key="3">
    <source>
        <dbReference type="SMART" id="SM00956"/>
    </source>
</evidence>
<reference evidence="4" key="1">
    <citation type="submission" date="2020-10" db="EMBL/GenBank/DDBJ databases">
        <authorList>
            <person name="Han B."/>
            <person name="Lu T."/>
            <person name="Zhao Q."/>
            <person name="Huang X."/>
            <person name="Zhao Y."/>
        </authorList>
    </citation>
    <scope>NUCLEOTIDE SEQUENCE</scope>
</reference>
<dbReference type="SMART" id="SM00956">
    <property type="entry name" value="RQC"/>
    <property type="match status" value="1"/>
</dbReference>
<dbReference type="PANTHER" id="PTHR13710:SF120">
    <property type="entry name" value="BIFUNCTIONAL 3'-5' EXONUCLEASE_ATP-DEPENDENT HELICASE WRN"/>
    <property type="match status" value="1"/>
</dbReference>
<dbReference type="GO" id="GO:0005737">
    <property type="term" value="C:cytoplasm"/>
    <property type="evidence" value="ECO:0007669"/>
    <property type="project" value="TreeGrafter"/>
</dbReference>
<dbReference type="EMBL" id="CAJGYO010000008">
    <property type="protein sequence ID" value="CAD6251469.1"/>
    <property type="molecule type" value="Genomic_DNA"/>
</dbReference>
<dbReference type="InterPro" id="IPR018982">
    <property type="entry name" value="RQC_domain"/>
</dbReference>
<dbReference type="GO" id="GO:0000166">
    <property type="term" value="F:nucleotide binding"/>
    <property type="evidence" value="ECO:0007669"/>
    <property type="project" value="InterPro"/>
</dbReference>
<feature type="region of interest" description="Disordered" evidence="2">
    <location>
        <begin position="1056"/>
        <end position="1077"/>
    </location>
</feature>
<dbReference type="InterPro" id="IPR032284">
    <property type="entry name" value="RecQ_Zn-bd"/>
</dbReference>
<comment type="similarity">
    <text evidence="1">Belongs to the helicase family. RecQ subfamily.</text>
</comment>
<feature type="compositionally biased region" description="Basic and acidic residues" evidence="2">
    <location>
        <begin position="1107"/>
        <end position="1118"/>
    </location>
</feature>
<dbReference type="SUPFAM" id="SSF52540">
    <property type="entry name" value="P-loop containing nucleoside triphosphate hydrolases"/>
    <property type="match status" value="2"/>
</dbReference>
<evidence type="ECO:0000313" key="5">
    <source>
        <dbReference type="Proteomes" id="UP000604825"/>
    </source>
</evidence>
<evidence type="ECO:0000313" key="4">
    <source>
        <dbReference type="EMBL" id="CAD6251469.1"/>
    </source>
</evidence>
<dbReference type="InterPro" id="IPR044876">
    <property type="entry name" value="HRDC_dom_sf"/>
</dbReference>
<dbReference type="GO" id="GO:0009378">
    <property type="term" value="F:four-way junction helicase activity"/>
    <property type="evidence" value="ECO:0007669"/>
    <property type="project" value="TreeGrafter"/>
</dbReference>
<accession>A0A811Q4C5</accession>
<proteinExistence type="inferred from homology"/>
<organism evidence="4 5">
    <name type="scientific">Miscanthus lutarioriparius</name>
    <dbReference type="NCBI Taxonomy" id="422564"/>
    <lineage>
        <taxon>Eukaryota</taxon>
        <taxon>Viridiplantae</taxon>
        <taxon>Streptophyta</taxon>
        <taxon>Embryophyta</taxon>
        <taxon>Tracheophyta</taxon>
        <taxon>Spermatophyta</taxon>
        <taxon>Magnoliopsida</taxon>
        <taxon>Liliopsida</taxon>
        <taxon>Poales</taxon>
        <taxon>Poaceae</taxon>
        <taxon>PACMAD clade</taxon>
        <taxon>Panicoideae</taxon>
        <taxon>Andropogonodae</taxon>
        <taxon>Andropogoneae</taxon>
        <taxon>Saccharinae</taxon>
        <taxon>Miscanthus</taxon>
    </lineage>
</organism>
<dbReference type="Pfam" id="PF09382">
    <property type="entry name" value="RQC"/>
    <property type="match status" value="1"/>
</dbReference>
<evidence type="ECO:0000256" key="1">
    <source>
        <dbReference type="ARBA" id="ARBA00005446"/>
    </source>
</evidence>
<dbReference type="SUPFAM" id="SSF46785">
    <property type="entry name" value="Winged helix' DNA-binding domain"/>
    <property type="match status" value="1"/>
</dbReference>
<feature type="compositionally biased region" description="Polar residues" evidence="2">
    <location>
        <begin position="1056"/>
        <end position="1066"/>
    </location>
</feature>
<dbReference type="GO" id="GO:0000724">
    <property type="term" value="P:double-strand break repair via homologous recombination"/>
    <property type="evidence" value="ECO:0007669"/>
    <property type="project" value="TreeGrafter"/>
</dbReference>
<dbReference type="InterPro" id="IPR036390">
    <property type="entry name" value="WH_DNA-bd_sf"/>
</dbReference>
<name>A0A811Q4C5_9POAL</name>
<dbReference type="FunFam" id="1.10.10.10:FF:000513">
    <property type="entry name" value="ATP-dependent DNA helicase"/>
    <property type="match status" value="1"/>
</dbReference>
<dbReference type="Gene3D" id="1.10.150.80">
    <property type="entry name" value="HRDC domain"/>
    <property type="match status" value="1"/>
</dbReference>
<feature type="domain" description="RQC" evidence="3">
    <location>
        <begin position="290"/>
        <end position="398"/>
    </location>
</feature>
<comment type="caution">
    <text evidence="4">The sequence shown here is derived from an EMBL/GenBank/DDBJ whole genome shotgun (WGS) entry which is preliminary data.</text>
</comment>
<dbReference type="Pfam" id="PF16124">
    <property type="entry name" value="RecQ_Zn_bind"/>
    <property type="match status" value="1"/>
</dbReference>
<dbReference type="InterPro" id="IPR010997">
    <property type="entry name" value="HRDC-like_sf"/>
</dbReference>
<feature type="compositionally biased region" description="Basic and acidic residues" evidence="2">
    <location>
        <begin position="1067"/>
        <end position="1077"/>
    </location>
</feature>
<sequence>MAACSHRHSSFMLSAFPSPLPCPYSNSFFTMDAVLKKYFGFSSLRPYQRDVVDAVRRGRDCLVVIATGGGKSMWVREDICKSLILREPFVFIGSFDRPNLFYGVKLIRSGTCSNEAIAELIRDVPRRVHDALKSLGVDAKMYHGQMDSALREAAHKFVLVITKITHFFGSFIFRFHLLHVTIIFRSFVTDEVFVMVATIAFGMGIDKPDVSRSDFSRGDFYCAATNTHLNYYIIQEAQKEVIMSSFFAAQSYCVLATCRRQHILNYFGEAGGDNCGNCDNCTSRAGKEKDLSTEAAMLLGCVNECGGRWGLNFPINVLRGSHCKKVITNNFQNSEFYGLGKSREANWWKGLGGILLANGYLNQIVNGSYRFVSISADGEKFLHSYHYSGYPLILRVIDEMLSDDDYSTSSDPEIAPELNFLSKDEILLYQMLLEARKTAKDNHAAPYGICSDQVLRNIAKYTKYRPSTPENLSLVDGVNLNFVNRFSAIFIHYVKDMAKDFNLDLDNMEIDGSDNDVDAPISSDNIGDESWDLIDNESKFFNSTELDLPEGSIESEIFDIISDHNGLRMSDMDSGSGGSDKPRRRWLSRLSQNYSLHSQHPHRSVIDTTPLSTVLANSVDLDSVTFLTSPHKVYQVISGFDERKRSIVESIGFGGLLSLPDITYENKSFYFWLLNRVKWYHGHLTVGDGNSLSMTPEHIGNISGLKFSGIDISDDSLETVDEKLAFIKSKLAFLDYGNGTVESAETFVQQELPRVLSNEHSDNFKIAFVIFVMGRFLAPSPDHPDGHTNFWGALQNPDEIPLYNWSAYVLSNLLDAARLVNWVIPYQRSLNTVAGCSLILQVLRSSNTCYMFGNQQMIIAAPTGFTPSPPLYLSEQKRTIRDQTTSPVLNNQDRTYYSNTLSPLPTLFKTTPSLGTDVLDFAAIVREKFQGKVDDKILDDLKLYNARCLNHIYKSYRSMAASIVKENANIAMKLLENSNCFSTRNTSEPANNNCDTRRRSYKDFLSGTDSSTEGEDNIIHSKMPRTRIPSVTVVGGSSSTKMLKGMNNFQRHHRTLSINDQCQSKQPESESRPNREHTTMLHTNVPRFVNNVAYPCSLAVNSSKKQFREETDSSKRSADQSFTGSFKSLGYDTPGANSSRYQITYVGLQEKQLNTPPGCPSTSSDGNAIFSNEHTDPKKIQEDKSLPGSMNARGFDTPQATLKMTSFSPNISPTTENRIYSAHHGYFASPHWSMKLKHPEIDPFISNEFFQWLSTTSMKDLDRWLPKFTSTNFVVLRTPGIDENRNDSGMITLFCLWNFAGSKLSIDCTQSNLNQFRSYLLYQLLEMNDNSGWSPSTFVKIID</sequence>
<feature type="region of interest" description="Disordered" evidence="2">
    <location>
        <begin position="1107"/>
        <end position="1133"/>
    </location>
</feature>
<dbReference type="Gene3D" id="3.40.50.300">
    <property type="entry name" value="P-loop containing nucleotide triphosphate hydrolases"/>
    <property type="match status" value="2"/>
</dbReference>
<dbReference type="GO" id="GO:0005694">
    <property type="term" value="C:chromosome"/>
    <property type="evidence" value="ECO:0007669"/>
    <property type="project" value="TreeGrafter"/>
</dbReference>
<gene>
    <name evidence="4" type="ORF">NCGR_LOCUS35213</name>
</gene>
<dbReference type="Proteomes" id="UP000604825">
    <property type="component" value="Unassembled WGS sequence"/>
</dbReference>